<evidence type="ECO:0000313" key="1">
    <source>
        <dbReference type="EMBL" id="RMC16205.1"/>
    </source>
</evidence>
<accession>A0A3M0KSX1</accession>
<proteinExistence type="predicted"/>
<sequence length="181" mass="20259">MLTLVYQQQIPKVCQQTELYCLEVPTLVAKIGVDGNMKVLAKIGKRGDCPCTGEATPHVLCPVSGPSPQDIEVLEGVQRRAMELGKGLEHESDEQRLRDLWVFSREKRRFREDLIALYSCLKGGCSQVGVSLISQVARNRMRSGLKLHQWRFRLDIEKKFLCGEGGQALGQPVHGMDITIP</sequence>
<dbReference type="EMBL" id="QRBI01000104">
    <property type="protein sequence ID" value="RMC16205.1"/>
    <property type="molecule type" value="Genomic_DNA"/>
</dbReference>
<dbReference type="OrthoDB" id="276744at2759"/>
<keyword evidence="2" id="KW-1185">Reference proteome</keyword>
<evidence type="ECO:0000313" key="2">
    <source>
        <dbReference type="Proteomes" id="UP000269221"/>
    </source>
</evidence>
<dbReference type="Proteomes" id="UP000269221">
    <property type="component" value="Unassembled WGS sequence"/>
</dbReference>
<reference evidence="1 2" key="1">
    <citation type="submission" date="2018-07" db="EMBL/GenBank/DDBJ databases">
        <title>A high quality draft genome assembly of the barn swallow (H. rustica rustica).</title>
        <authorList>
            <person name="Formenti G."/>
            <person name="Chiara M."/>
            <person name="Poveda L."/>
            <person name="Francoijs K.-J."/>
            <person name="Bonisoli-Alquati A."/>
            <person name="Canova L."/>
            <person name="Gianfranceschi L."/>
            <person name="Horner D.S."/>
            <person name="Saino N."/>
        </authorList>
    </citation>
    <scope>NUCLEOTIDE SEQUENCE [LARGE SCALE GENOMIC DNA]</scope>
    <source>
        <strain evidence="1">Chelidonia</strain>
        <tissue evidence="1">Blood</tissue>
    </source>
</reference>
<dbReference type="STRING" id="333673.A0A3M0KSX1"/>
<dbReference type="AlphaFoldDB" id="A0A3M0KSX1"/>
<comment type="caution">
    <text evidence="1">The sequence shown here is derived from an EMBL/GenBank/DDBJ whole genome shotgun (WGS) entry which is preliminary data.</text>
</comment>
<organism evidence="1 2">
    <name type="scientific">Hirundo rustica rustica</name>
    <dbReference type="NCBI Taxonomy" id="333673"/>
    <lineage>
        <taxon>Eukaryota</taxon>
        <taxon>Metazoa</taxon>
        <taxon>Chordata</taxon>
        <taxon>Craniata</taxon>
        <taxon>Vertebrata</taxon>
        <taxon>Euteleostomi</taxon>
        <taxon>Archelosauria</taxon>
        <taxon>Archosauria</taxon>
        <taxon>Dinosauria</taxon>
        <taxon>Saurischia</taxon>
        <taxon>Theropoda</taxon>
        <taxon>Coelurosauria</taxon>
        <taxon>Aves</taxon>
        <taxon>Neognathae</taxon>
        <taxon>Neoaves</taxon>
        <taxon>Telluraves</taxon>
        <taxon>Australaves</taxon>
        <taxon>Passeriformes</taxon>
        <taxon>Sylvioidea</taxon>
        <taxon>Hirundinidae</taxon>
        <taxon>Hirundo</taxon>
    </lineage>
</organism>
<name>A0A3M0KSX1_HIRRU</name>
<gene>
    <name evidence="1" type="ORF">DUI87_08419</name>
</gene>
<protein>
    <submittedName>
        <fullName evidence="1">Uncharacterized protein</fullName>
    </submittedName>
</protein>